<reference evidence="1 2" key="1">
    <citation type="submission" date="2023-10" db="EMBL/GenBank/DDBJ databases">
        <title>Complete Genome Sequence of Limnobacter thiooxidans CS-K2T, Isolated from freshwater lake sediments in Bavaria, Germany.</title>
        <authorList>
            <person name="Naruki M."/>
            <person name="Watanabe A."/>
            <person name="Warashina T."/>
            <person name="Morita T."/>
            <person name="Arakawa K."/>
        </authorList>
    </citation>
    <scope>NUCLEOTIDE SEQUENCE [LARGE SCALE GENOMIC DNA]</scope>
    <source>
        <strain evidence="1 2">CS-K2</strain>
    </source>
</reference>
<evidence type="ECO:0000313" key="2">
    <source>
        <dbReference type="Proteomes" id="UP001329151"/>
    </source>
</evidence>
<name>A0AA86IZU4_9BURK</name>
<accession>A0AA86IZU4</accession>
<gene>
    <name evidence="1" type="ORF">RGQ30_07470</name>
</gene>
<dbReference type="EMBL" id="AP028947">
    <property type="protein sequence ID" value="BET25246.1"/>
    <property type="molecule type" value="Genomic_DNA"/>
</dbReference>
<dbReference type="KEGG" id="lto:RGQ30_07470"/>
<dbReference type="Proteomes" id="UP001329151">
    <property type="component" value="Chromosome"/>
</dbReference>
<organism evidence="1 2">
    <name type="scientific">Limnobacter thiooxidans</name>
    <dbReference type="NCBI Taxonomy" id="131080"/>
    <lineage>
        <taxon>Bacteria</taxon>
        <taxon>Pseudomonadati</taxon>
        <taxon>Pseudomonadota</taxon>
        <taxon>Betaproteobacteria</taxon>
        <taxon>Burkholderiales</taxon>
        <taxon>Burkholderiaceae</taxon>
        <taxon>Limnobacter</taxon>
    </lineage>
</organism>
<protein>
    <submittedName>
        <fullName evidence="1">Uncharacterized protein</fullName>
    </submittedName>
</protein>
<keyword evidence="2" id="KW-1185">Reference proteome</keyword>
<sequence length="164" mass="18648">MKLINQFLLGSFLLYVNGFCLANELDKQTLQNNLAYGTVIELNQYGPGQEKGLLLRLFSTRDQNEECGLETSGVCKNQYLLTSSTFDEMPETQAHSLRAKGEFVKAKWINQNSDLAGPDQAELTLTFREYSRSATRTNNKLARKFFRVKLKVTQDGIEETRLPN</sequence>
<dbReference type="RefSeq" id="WP_130558256.1">
    <property type="nucleotide sequence ID" value="NZ_AP028947.1"/>
</dbReference>
<dbReference type="AlphaFoldDB" id="A0AA86IZU4"/>
<evidence type="ECO:0000313" key="1">
    <source>
        <dbReference type="EMBL" id="BET25246.1"/>
    </source>
</evidence>
<proteinExistence type="predicted"/>